<gene>
    <name evidence="1" type="ORF">ABW01_13085</name>
</gene>
<comment type="caution">
    <text evidence="1">The sequence shown here is derived from an EMBL/GenBank/DDBJ whole genome shotgun (WGS) entry which is preliminary data.</text>
</comment>
<sequence>MINSVFTSIDDEEIVRKKLKDYIKKNPNTLFDVNVFPELIWHDLSNVTHQNELKREINKIKECPFNQNKKLHILLLKRPNKIVNNNMHIFIRNCLFVNNDGFFLFRKRPKQKILKTT</sequence>
<name>A0A0J1KNQ5_BACAN</name>
<reference evidence="1 2" key="1">
    <citation type="submission" date="2015-05" db="EMBL/GenBank/DDBJ databases">
        <title>Whole genome sequence and identification of bacterial endophytes from Costus igneus.</title>
        <authorList>
            <person name="Lee Y.P."/>
            <person name="Gan H.M."/>
            <person name="Eng W."/>
            <person name="Wheatley M.S."/>
            <person name="Caraballo A."/>
            <person name="Polter S."/>
            <person name="Savka M.A."/>
            <person name="Hudson A.O."/>
        </authorList>
    </citation>
    <scope>NUCLEOTIDE SEQUENCE [LARGE SCALE GENOMIC DNA]</scope>
    <source>
        <strain evidence="1 2">RIT375</strain>
    </source>
</reference>
<dbReference type="PATRIC" id="fig|1392.242.peg.5643"/>
<organism evidence="1 2">
    <name type="scientific">Bacillus anthracis</name>
    <name type="common">anthrax bacterium</name>
    <dbReference type="NCBI Taxonomy" id="1392"/>
    <lineage>
        <taxon>Bacteria</taxon>
        <taxon>Bacillati</taxon>
        <taxon>Bacillota</taxon>
        <taxon>Bacilli</taxon>
        <taxon>Bacillales</taxon>
        <taxon>Bacillaceae</taxon>
        <taxon>Bacillus</taxon>
        <taxon>Bacillus cereus group</taxon>
    </lineage>
</organism>
<evidence type="ECO:0000313" key="1">
    <source>
        <dbReference type="EMBL" id="KLV18310.1"/>
    </source>
</evidence>
<protein>
    <submittedName>
        <fullName evidence="1">Uncharacterized protein</fullName>
    </submittedName>
</protein>
<accession>A0A0J1KNQ5</accession>
<dbReference type="RefSeq" id="WP_001995936.1">
    <property type="nucleotide sequence ID" value="NZ_LDPG01000007.1"/>
</dbReference>
<dbReference type="EMBL" id="LDPG01000007">
    <property type="protein sequence ID" value="KLV18310.1"/>
    <property type="molecule type" value="Genomic_DNA"/>
</dbReference>
<evidence type="ECO:0000313" key="2">
    <source>
        <dbReference type="Proteomes" id="UP000035904"/>
    </source>
</evidence>
<dbReference type="AlphaFoldDB" id="A0A0J1KNQ5"/>
<dbReference type="Proteomes" id="UP000035904">
    <property type="component" value="Unassembled WGS sequence"/>
</dbReference>
<proteinExistence type="predicted"/>